<dbReference type="Proteomes" id="UP000277580">
    <property type="component" value="Unassembled WGS sequence"/>
</dbReference>
<accession>A0A3N4L479</accession>
<reference evidence="1 2" key="1">
    <citation type="journal article" date="2018" name="Nat. Ecol. Evol.">
        <title>Pezizomycetes genomes reveal the molecular basis of ectomycorrhizal truffle lifestyle.</title>
        <authorList>
            <person name="Murat C."/>
            <person name="Payen T."/>
            <person name="Noel B."/>
            <person name="Kuo A."/>
            <person name="Morin E."/>
            <person name="Chen J."/>
            <person name="Kohler A."/>
            <person name="Krizsan K."/>
            <person name="Balestrini R."/>
            <person name="Da Silva C."/>
            <person name="Montanini B."/>
            <person name="Hainaut M."/>
            <person name="Levati E."/>
            <person name="Barry K.W."/>
            <person name="Belfiori B."/>
            <person name="Cichocki N."/>
            <person name="Clum A."/>
            <person name="Dockter R.B."/>
            <person name="Fauchery L."/>
            <person name="Guy J."/>
            <person name="Iotti M."/>
            <person name="Le Tacon F."/>
            <person name="Lindquist E.A."/>
            <person name="Lipzen A."/>
            <person name="Malagnac F."/>
            <person name="Mello A."/>
            <person name="Molinier V."/>
            <person name="Miyauchi S."/>
            <person name="Poulain J."/>
            <person name="Riccioni C."/>
            <person name="Rubini A."/>
            <person name="Sitrit Y."/>
            <person name="Splivallo R."/>
            <person name="Traeger S."/>
            <person name="Wang M."/>
            <person name="Zifcakova L."/>
            <person name="Wipf D."/>
            <person name="Zambonelli A."/>
            <person name="Paolocci F."/>
            <person name="Nowrousian M."/>
            <person name="Ottonello S."/>
            <person name="Baldrian P."/>
            <person name="Spatafora J.W."/>
            <person name="Henrissat B."/>
            <person name="Nagy L.G."/>
            <person name="Aury J.M."/>
            <person name="Wincker P."/>
            <person name="Grigoriev I.V."/>
            <person name="Bonfante P."/>
            <person name="Martin F.M."/>
        </authorList>
    </citation>
    <scope>NUCLEOTIDE SEQUENCE [LARGE SCALE GENOMIC DNA]</scope>
    <source>
        <strain evidence="1 2">CCBAS932</strain>
    </source>
</reference>
<dbReference type="AlphaFoldDB" id="A0A3N4L479"/>
<proteinExistence type="predicted"/>
<sequence length="159" mass="17957">MAQADPAIIARAFTDLGAQIPLISNHPTVQTLDQVQNFQEVRGQFRRHDEQFTQLQRTLDGMERGLDEMRREFRLSLDQISRDQTLLPLRLYNASCGNIAHLRYPVGVQAQAITRDNLLTFTVLECQQLAVALGLPALLPNVTVMDRRKQIASYLGVSI</sequence>
<dbReference type="EMBL" id="ML119109">
    <property type="protein sequence ID" value="RPB16319.1"/>
    <property type="molecule type" value="Genomic_DNA"/>
</dbReference>
<protein>
    <submittedName>
        <fullName evidence="1">Uncharacterized protein</fullName>
    </submittedName>
</protein>
<organism evidence="1 2">
    <name type="scientific">Morchella conica CCBAS932</name>
    <dbReference type="NCBI Taxonomy" id="1392247"/>
    <lineage>
        <taxon>Eukaryota</taxon>
        <taxon>Fungi</taxon>
        <taxon>Dikarya</taxon>
        <taxon>Ascomycota</taxon>
        <taxon>Pezizomycotina</taxon>
        <taxon>Pezizomycetes</taxon>
        <taxon>Pezizales</taxon>
        <taxon>Morchellaceae</taxon>
        <taxon>Morchella</taxon>
    </lineage>
</organism>
<gene>
    <name evidence="1" type="ORF">P167DRAFT_602519</name>
</gene>
<keyword evidence="2" id="KW-1185">Reference proteome</keyword>
<dbReference type="InParanoid" id="A0A3N4L479"/>
<evidence type="ECO:0000313" key="1">
    <source>
        <dbReference type="EMBL" id="RPB16319.1"/>
    </source>
</evidence>
<dbReference type="OrthoDB" id="5415889at2759"/>
<evidence type="ECO:0000313" key="2">
    <source>
        <dbReference type="Proteomes" id="UP000277580"/>
    </source>
</evidence>
<name>A0A3N4L479_9PEZI</name>